<keyword evidence="2" id="KW-0808">Transferase</keyword>
<dbReference type="Pfam" id="PF04464">
    <property type="entry name" value="Glyphos_transf"/>
    <property type="match status" value="1"/>
</dbReference>
<dbReference type="InterPro" id="IPR043148">
    <property type="entry name" value="TagF_C"/>
</dbReference>
<dbReference type="InterPro" id="IPR051612">
    <property type="entry name" value="Teichoic_Acid_Biosynth"/>
</dbReference>
<reference evidence="2" key="1">
    <citation type="submission" date="2018-05" db="EMBL/GenBank/DDBJ databases">
        <authorList>
            <person name="Lanie J.A."/>
            <person name="Ng W.-L."/>
            <person name="Kazmierczak K.M."/>
            <person name="Andrzejewski T.M."/>
            <person name="Davidsen T.M."/>
            <person name="Wayne K.J."/>
            <person name="Tettelin H."/>
            <person name="Glass J.I."/>
            <person name="Rusch D."/>
            <person name="Podicherti R."/>
            <person name="Tsui H.-C.T."/>
            <person name="Winkler M.E."/>
        </authorList>
    </citation>
    <scope>NUCLEOTIDE SEQUENCE</scope>
    <source>
        <strain evidence="2">O14_G3537</strain>
    </source>
</reference>
<dbReference type="GO" id="GO:0016020">
    <property type="term" value="C:membrane"/>
    <property type="evidence" value="ECO:0007669"/>
    <property type="project" value="InterPro"/>
</dbReference>
<evidence type="ECO:0000256" key="1">
    <source>
        <dbReference type="SAM" id="Phobius"/>
    </source>
</evidence>
<keyword evidence="1" id="KW-0472">Membrane</keyword>
<proteinExistence type="predicted"/>
<organism evidence="2">
    <name type="scientific">Citrobacter werkmanii</name>
    <dbReference type="NCBI Taxonomy" id="67827"/>
    <lineage>
        <taxon>Bacteria</taxon>
        <taxon>Pseudomonadati</taxon>
        <taxon>Pseudomonadota</taxon>
        <taxon>Gammaproteobacteria</taxon>
        <taxon>Enterobacterales</taxon>
        <taxon>Enterobacteriaceae</taxon>
        <taxon>Citrobacter</taxon>
        <taxon>Citrobacter freundii complex</taxon>
    </lineage>
</organism>
<name>A0A2Z4BVE7_9ENTR</name>
<dbReference type="GO" id="GO:0047355">
    <property type="term" value="F:CDP-glycerol glycerophosphotransferase activity"/>
    <property type="evidence" value="ECO:0007669"/>
    <property type="project" value="InterPro"/>
</dbReference>
<evidence type="ECO:0000313" key="2">
    <source>
        <dbReference type="EMBL" id="AWU66641.1"/>
    </source>
</evidence>
<keyword evidence="1" id="KW-1133">Transmembrane helix</keyword>
<dbReference type="PANTHER" id="PTHR37316">
    <property type="entry name" value="TEICHOIC ACID GLYCEROL-PHOSPHATE PRIMASE"/>
    <property type="match status" value="1"/>
</dbReference>
<dbReference type="AlphaFoldDB" id="A0A2Z4BVE7"/>
<gene>
    <name evidence="2" type="primary">orf2</name>
</gene>
<feature type="transmembrane region" description="Helical" evidence="1">
    <location>
        <begin position="6"/>
        <end position="25"/>
    </location>
</feature>
<dbReference type="EMBL" id="MH325893">
    <property type="protein sequence ID" value="AWU66641.1"/>
    <property type="molecule type" value="Genomic_DNA"/>
</dbReference>
<sequence length="363" mass="42891">MNIKNVSYAFISMILLPICLILRFFSKNNRCFFYSPLGLKGNIKYLHEFYKRKGEECYFIDPIKLNLKGFLKLNIELSRAKVIFLTHGIGKLPLICFLIPRIQLWHGFPLKKILLNSDVDTKKFKSELLNYIFKVIYRFRIYISYTYLVTSDSLLGHELIDSFGFNKQKVLLLGSPSQERAEIVKCKKNNSSFRILYLPTWRDGSDRIFDILSEFISEIDDCFCKENRIEMDIKLHPYDMQKNKYKALNNSECITIINNDIEDMIDFYSNYQCLITDYSSACFEFAPVSNKVIFYVPDFQQYINDRGFTVDINLLFNGREVTNIEQLKMALLEVNNNDRYTFDYVNYVGKSNECNELIYEKFH</sequence>
<keyword evidence="1" id="KW-0812">Transmembrane</keyword>
<dbReference type="InterPro" id="IPR007554">
    <property type="entry name" value="Glycerophosphate_synth"/>
</dbReference>
<dbReference type="Gene3D" id="3.40.50.12580">
    <property type="match status" value="1"/>
</dbReference>
<dbReference type="SUPFAM" id="SSF53756">
    <property type="entry name" value="UDP-Glycosyltransferase/glycogen phosphorylase"/>
    <property type="match status" value="1"/>
</dbReference>
<accession>A0A2Z4BVE7</accession>
<dbReference type="PANTHER" id="PTHR37316:SF3">
    <property type="entry name" value="TEICHOIC ACID GLYCEROL-PHOSPHATE TRANSFERASE"/>
    <property type="match status" value="1"/>
</dbReference>
<protein>
    <submittedName>
        <fullName evidence="2">Glycerophosphotransferase</fullName>
    </submittedName>
</protein>